<keyword evidence="7" id="KW-0139">CF(1)</keyword>
<comment type="subcellular location">
    <subcellularLocation>
        <location evidence="7">Cell membrane</location>
        <topology evidence="7">Peripheral membrane protein</topology>
    </subcellularLocation>
    <subcellularLocation>
        <location evidence="1">Membrane</location>
    </subcellularLocation>
</comment>
<sequence length="178" mass="19329">MAGSRAAIRYAKAVLSLATEKQVAEAINADMALIAKTLKASSELDNVLKNAIIKSEAKKAILNQVFSEVNGLTAELFKVLDANKRLNLIHAIAEKYTELYDIQNGKQLAVVTTAVAITTDMEAKVLAKVKALTNKEVTLNNIVDPAIIGGFVLRVGDMQYNASIVNKLNKLKREFTVN</sequence>
<keyword evidence="5 7" id="KW-0472">Membrane</keyword>
<dbReference type="PANTHER" id="PTHR11910">
    <property type="entry name" value="ATP SYNTHASE DELTA CHAIN"/>
    <property type="match status" value="1"/>
</dbReference>
<dbReference type="InterPro" id="IPR000711">
    <property type="entry name" value="ATPase_OSCP/dsu"/>
</dbReference>
<comment type="function">
    <text evidence="7">F(1)F(0) ATP synthase produces ATP from ADP in the presence of a proton or sodium gradient. F-type ATPases consist of two structural domains, F(1) containing the extramembraneous catalytic core and F(0) containing the membrane proton channel, linked together by a central stalk and a peripheral stalk. During catalysis, ATP synthesis in the catalytic domain of F(1) is coupled via a rotary mechanism of the central stalk subunits to proton translocation.</text>
</comment>
<dbReference type="Pfam" id="PF00213">
    <property type="entry name" value="OSCP"/>
    <property type="match status" value="1"/>
</dbReference>
<dbReference type="EMBL" id="JBHULS010000002">
    <property type="protein sequence ID" value="MFD2551562.1"/>
    <property type="molecule type" value="Genomic_DNA"/>
</dbReference>
<name>A0ABW5KVH3_9FLAO</name>
<dbReference type="NCBIfam" id="TIGR01145">
    <property type="entry name" value="ATP_synt_delta"/>
    <property type="match status" value="1"/>
</dbReference>
<evidence type="ECO:0000256" key="6">
    <source>
        <dbReference type="ARBA" id="ARBA00023310"/>
    </source>
</evidence>
<dbReference type="HAMAP" id="MF_01416">
    <property type="entry name" value="ATP_synth_delta_bact"/>
    <property type="match status" value="1"/>
</dbReference>
<evidence type="ECO:0000256" key="1">
    <source>
        <dbReference type="ARBA" id="ARBA00004370"/>
    </source>
</evidence>
<comment type="function">
    <text evidence="7">This protein is part of the stalk that links CF(0) to CF(1). It either transmits conformational changes from CF(0) to CF(1) or is implicated in proton conduction.</text>
</comment>
<dbReference type="InterPro" id="IPR026015">
    <property type="entry name" value="ATP_synth_OSCP/delta_N_sf"/>
</dbReference>
<evidence type="ECO:0000256" key="3">
    <source>
        <dbReference type="ARBA" id="ARBA00022781"/>
    </source>
</evidence>
<evidence type="ECO:0000256" key="2">
    <source>
        <dbReference type="ARBA" id="ARBA00022448"/>
    </source>
</evidence>
<evidence type="ECO:0000256" key="5">
    <source>
        <dbReference type="ARBA" id="ARBA00023136"/>
    </source>
</evidence>
<evidence type="ECO:0000313" key="8">
    <source>
        <dbReference type="EMBL" id="MFD2551562.1"/>
    </source>
</evidence>
<dbReference type="Proteomes" id="UP001597472">
    <property type="component" value="Unassembled WGS sequence"/>
</dbReference>
<comment type="caution">
    <text evidence="8">The sequence shown here is derived from an EMBL/GenBank/DDBJ whole genome shotgun (WGS) entry which is preliminary data.</text>
</comment>
<keyword evidence="6 7" id="KW-0066">ATP synthesis</keyword>
<dbReference type="PROSITE" id="PS00389">
    <property type="entry name" value="ATPASE_DELTA"/>
    <property type="match status" value="1"/>
</dbReference>
<comment type="similarity">
    <text evidence="7">Belongs to the ATPase delta chain family.</text>
</comment>
<dbReference type="SUPFAM" id="SSF47928">
    <property type="entry name" value="N-terminal domain of the delta subunit of the F1F0-ATP synthase"/>
    <property type="match status" value="1"/>
</dbReference>
<dbReference type="InterPro" id="IPR020781">
    <property type="entry name" value="ATPase_OSCP/d_CS"/>
</dbReference>
<accession>A0ABW5KVH3</accession>
<dbReference type="RefSeq" id="WP_376892782.1">
    <property type="nucleotide sequence ID" value="NZ_JBHULS010000002.1"/>
</dbReference>
<organism evidence="8 9">
    <name type="scientific">Bizionia sediminis</name>
    <dbReference type="NCBI Taxonomy" id="1737064"/>
    <lineage>
        <taxon>Bacteria</taxon>
        <taxon>Pseudomonadati</taxon>
        <taxon>Bacteroidota</taxon>
        <taxon>Flavobacteriia</taxon>
        <taxon>Flavobacteriales</taxon>
        <taxon>Flavobacteriaceae</taxon>
        <taxon>Bizionia</taxon>
    </lineage>
</organism>
<evidence type="ECO:0000256" key="7">
    <source>
        <dbReference type="HAMAP-Rule" id="MF_01416"/>
    </source>
</evidence>
<dbReference type="Gene3D" id="1.10.520.20">
    <property type="entry name" value="N-terminal domain of the delta subunit of the F1F0-ATP synthase"/>
    <property type="match status" value="1"/>
</dbReference>
<keyword evidence="2 7" id="KW-0813">Transport</keyword>
<keyword evidence="4 7" id="KW-0406">Ion transport</keyword>
<reference evidence="9" key="1">
    <citation type="journal article" date="2019" name="Int. J. Syst. Evol. Microbiol.">
        <title>The Global Catalogue of Microorganisms (GCM) 10K type strain sequencing project: providing services to taxonomists for standard genome sequencing and annotation.</title>
        <authorList>
            <consortium name="The Broad Institute Genomics Platform"/>
            <consortium name="The Broad Institute Genome Sequencing Center for Infectious Disease"/>
            <person name="Wu L."/>
            <person name="Ma J."/>
        </authorList>
    </citation>
    <scope>NUCLEOTIDE SEQUENCE [LARGE SCALE GENOMIC DNA]</scope>
    <source>
        <strain evidence="9">KCTC 42587</strain>
    </source>
</reference>
<gene>
    <name evidence="7 8" type="primary">atpH</name>
    <name evidence="8" type="ORF">ACFSQP_07010</name>
</gene>
<keyword evidence="3 7" id="KW-0375">Hydrogen ion transport</keyword>
<protein>
    <recommendedName>
        <fullName evidence="7">ATP synthase subunit delta</fullName>
    </recommendedName>
    <alternativeName>
        <fullName evidence="7">ATP synthase F(1) sector subunit delta</fullName>
    </alternativeName>
    <alternativeName>
        <fullName evidence="7">F-type ATPase subunit delta</fullName>
        <shortName evidence="7">F-ATPase subunit delta</shortName>
    </alternativeName>
</protein>
<evidence type="ECO:0000256" key="4">
    <source>
        <dbReference type="ARBA" id="ARBA00023065"/>
    </source>
</evidence>
<keyword evidence="7" id="KW-1003">Cell membrane</keyword>
<proteinExistence type="inferred from homology"/>
<keyword evidence="9" id="KW-1185">Reference proteome</keyword>
<dbReference type="PRINTS" id="PR00125">
    <property type="entry name" value="ATPASEDELTA"/>
</dbReference>
<evidence type="ECO:0000313" key="9">
    <source>
        <dbReference type="Proteomes" id="UP001597472"/>
    </source>
</evidence>